<gene>
    <name evidence="2" type="ORF">CYMTET_17520</name>
</gene>
<evidence type="ECO:0000313" key="3">
    <source>
        <dbReference type="Proteomes" id="UP001190700"/>
    </source>
</evidence>
<keyword evidence="3" id="KW-1185">Reference proteome</keyword>
<proteinExistence type="predicted"/>
<keyword evidence="1" id="KW-1133">Transmembrane helix</keyword>
<evidence type="ECO:0000313" key="2">
    <source>
        <dbReference type="EMBL" id="KAK3274293.1"/>
    </source>
</evidence>
<feature type="transmembrane region" description="Helical" evidence="1">
    <location>
        <begin position="19"/>
        <end position="40"/>
    </location>
</feature>
<feature type="transmembrane region" description="Helical" evidence="1">
    <location>
        <begin position="132"/>
        <end position="149"/>
    </location>
</feature>
<dbReference type="Proteomes" id="UP001190700">
    <property type="component" value="Unassembled WGS sequence"/>
</dbReference>
<feature type="transmembrane region" description="Helical" evidence="1">
    <location>
        <begin position="155"/>
        <end position="173"/>
    </location>
</feature>
<feature type="transmembrane region" description="Helical" evidence="1">
    <location>
        <begin position="205"/>
        <end position="225"/>
    </location>
</feature>
<dbReference type="EMBL" id="LGRX02007806">
    <property type="protein sequence ID" value="KAK3274293.1"/>
    <property type="molecule type" value="Genomic_DNA"/>
</dbReference>
<comment type="caution">
    <text evidence="2">The sequence shown here is derived from an EMBL/GenBank/DDBJ whole genome shotgun (WGS) entry which is preliminary data.</text>
</comment>
<keyword evidence="1" id="KW-0812">Transmembrane</keyword>
<keyword evidence="1" id="KW-0472">Membrane</keyword>
<evidence type="ECO:0000256" key="1">
    <source>
        <dbReference type="SAM" id="Phobius"/>
    </source>
</evidence>
<accession>A0AAE0L6W6</accession>
<organism evidence="2 3">
    <name type="scientific">Cymbomonas tetramitiformis</name>
    <dbReference type="NCBI Taxonomy" id="36881"/>
    <lineage>
        <taxon>Eukaryota</taxon>
        <taxon>Viridiplantae</taxon>
        <taxon>Chlorophyta</taxon>
        <taxon>Pyramimonadophyceae</taxon>
        <taxon>Pyramimonadales</taxon>
        <taxon>Pyramimonadaceae</taxon>
        <taxon>Cymbomonas</taxon>
    </lineage>
</organism>
<feature type="transmembrane region" description="Helical" evidence="1">
    <location>
        <begin position="106"/>
        <end position="125"/>
    </location>
</feature>
<name>A0AAE0L6W6_9CHLO</name>
<dbReference type="AlphaFoldDB" id="A0AAE0L6W6"/>
<protein>
    <submittedName>
        <fullName evidence="2">Uncharacterized protein</fullName>
    </submittedName>
</protein>
<reference evidence="2 3" key="1">
    <citation type="journal article" date="2015" name="Genome Biol. Evol.">
        <title>Comparative Genomics of a Bacterivorous Green Alga Reveals Evolutionary Causalities and Consequences of Phago-Mixotrophic Mode of Nutrition.</title>
        <authorList>
            <person name="Burns J.A."/>
            <person name="Paasch A."/>
            <person name="Narechania A."/>
            <person name="Kim E."/>
        </authorList>
    </citation>
    <scope>NUCLEOTIDE SEQUENCE [LARGE SCALE GENOMIC DNA]</scope>
    <source>
        <strain evidence="2 3">PLY_AMNH</strain>
    </source>
</reference>
<sequence length="228" mass="24660">MEGISAHARFYKEMSWGRLALMILVTCLLPFVALTTGLLTSTSARAPLLCLLLGKFISYASSAFLHKSPTTSSSQLTHGYACQVDTFSICVSIFATGIPFASLHTAAFYGASGAIMALCAVLIATKAERPRLFVTLAQFISTVTFIGYVSSWHHVWVAGTLAYIGGFACYSPVAMRNGKGRTLVDATIESVPWHRIGRYGCHEDFHLLLLVGDICCFIVAITYSLGLK</sequence>